<dbReference type="Pfam" id="PF01243">
    <property type="entry name" value="PNPOx_N"/>
    <property type="match status" value="1"/>
</dbReference>
<dbReference type="InterPro" id="IPR012349">
    <property type="entry name" value="Split_barrel_FMN-bd"/>
</dbReference>
<dbReference type="PATRIC" id="fig|742818.3.peg.1322"/>
<keyword evidence="3" id="KW-1185">Reference proteome</keyword>
<dbReference type="OrthoDB" id="9794954at2"/>
<gene>
    <name evidence="2" type="ORF">HMPREF9451_01259</name>
</gene>
<evidence type="ECO:0000259" key="1">
    <source>
        <dbReference type="Pfam" id="PF01243"/>
    </source>
</evidence>
<dbReference type="EMBL" id="ADMD01000007">
    <property type="protein sequence ID" value="EJZ83738.1"/>
    <property type="molecule type" value="Genomic_DNA"/>
</dbReference>
<dbReference type="InParanoid" id="K0YKF6"/>
<dbReference type="RefSeq" id="WP_009139457.1">
    <property type="nucleotide sequence ID" value="NZ_JH815198.1"/>
</dbReference>
<evidence type="ECO:0000313" key="2">
    <source>
        <dbReference type="EMBL" id="EJZ83738.1"/>
    </source>
</evidence>
<dbReference type="HOGENOM" id="CLU_137964_2_0_11"/>
<organism evidence="2 3">
    <name type="scientific">Slackia piriformis YIT 12062</name>
    <dbReference type="NCBI Taxonomy" id="742818"/>
    <lineage>
        <taxon>Bacteria</taxon>
        <taxon>Bacillati</taxon>
        <taxon>Actinomycetota</taxon>
        <taxon>Coriobacteriia</taxon>
        <taxon>Eggerthellales</taxon>
        <taxon>Eggerthellaceae</taxon>
        <taxon>Slackia</taxon>
    </lineage>
</organism>
<proteinExistence type="predicted"/>
<dbReference type="AlphaFoldDB" id="K0YKF6"/>
<dbReference type="Gene3D" id="2.30.110.10">
    <property type="entry name" value="Electron Transport, Fmn-binding Protein, Chain A"/>
    <property type="match status" value="1"/>
</dbReference>
<feature type="domain" description="Pyridoxamine 5'-phosphate oxidase N-terminal" evidence="1">
    <location>
        <begin position="11"/>
        <end position="122"/>
    </location>
</feature>
<name>K0YKF6_9ACTN</name>
<reference evidence="2 3" key="1">
    <citation type="submission" date="2012-08" db="EMBL/GenBank/DDBJ databases">
        <title>The Genome Sequence of Slackia piriformis YIT 12062.</title>
        <authorList>
            <consortium name="The Broad Institute Genome Sequencing Platform"/>
            <person name="Earl A."/>
            <person name="Ward D."/>
            <person name="Feldgarden M."/>
            <person name="Gevers D."/>
            <person name="Morotomi M."/>
            <person name="Walker B."/>
            <person name="Young S.K."/>
            <person name="Zeng Q."/>
            <person name="Gargeya S."/>
            <person name="Fitzgerald M."/>
            <person name="Haas B."/>
            <person name="Abouelleil A."/>
            <person name="Alvarado L."/>
            <person name="Arachchi H.M."/>
            <person name="Berlin A.M."/>
            <person name="Chapman S.B."/>
            <person name="Goldberg J."/>
            <person name="Griggs A."/>
            <person name="Gujja S."/>
            <person name="Hansen M."/>
            <person name="Howarth C."/>
            <person name="Imamovic A."/>
            <person name="Larimer J."/>
            <person name="McCowen C."/>
            <person name="Montmayeur A."/>
            <person name="Murphy C."/>
            <person name="Neiman D."/>
            <person name="Pearson M."/>
            <person name="Priest M."/>
            <person name="Roberts A."/>
            <person name="Saif S."/>
            <person name="Shea T."/>
            <person name="Sisk P."/>
            <person name="Sykes S."/>
            <person name="Wortman J."/>
            <person name="Nusbaum C."/>
            <person name="Birren B."/>
        </authorList>
    </citation>
    <scope>NUCLEOTIDE SEQUENCE [LARGE SCALE GENOMIC DNA]</scope>
    <source>
        <strain evidence="2 3">YIT 12062</strain>
    </source>
</reference>
<comment type="caution">
    <text evidence="2">The sequence shown here is derived from an EMBL/GenBank/DDBJ whole genome shotgun (WGS) entry which is preliminary data.</text>
</comment>
<dbReference type="eggNOG" id="COG5015">
    <property type="taxonomic scope" value="Bacteria"/>
</dbReference>
<dbReference type="SUPFAM" id="SSF50475">
    <property type="entry name" value="FMN-binding split barrel"/>
    <property type="match status" value="1"/>
</dbReference>
<dbReference type="Proteomes" id="UP000006069">
    <property type="component" value="Unassembled WGS sequence"/>
</dbReference>
<sequence length="148" mass="16542">MTNTAAYEALEEIVDYLTGIPAWFLATIDESDATQPRVRPFSFAAAEQGKLWFSTSRDKDVYRELAHNPKFELSGWKPGEYWIVVTGQADLADDASASAALRQAGFEHMAGIGEHHDSPDDDRLVYFSVRNGIAHMRDIDGSERTLTF</sequence>
<evidence type="ECO:0000313" key="3">
    <source>
        <dbReference type="Proteomes" id="UP000006069"/>
    </source>
</evidence>
<accession>K0YKF6</accession>
<protein>
    <recommendedName>
        <fullName evidence="1">Pyridoxamine 5'-phosphate oxidase N-terminal domain-containing protein</fullName>
    </recommendedName>
</protein>
<dbReference type="InterPro" id="IPR011576">
    <property type="entry name" value="Pyridox_Oxase_N"/>
</dbReference>